<dbReference type="AlphaFoldDB" id="Q0AQJ8"/>
<dbReference type="FunFam" id="3.40.50.1100:FF:000005">
    <property type="entry name" value="Threonine dehydratase catabolic"/>
    <property type="match status" value="1"/>
</dbReference>
<dbReference type="GO" id="GO:0006567">
    <property type="term" value="P:L-threonine catabolic process"/>
    <property type="evidence" value="ECO:0007669"/>
    <property type="project" value="InterPro"/>
</dbReference>
<dbReference type="Pfam" id="PF00291">
    <property type="entry name" value="PALP"/>
    <property type="match status" value="1"/>
</dbReference>
<dbReference type="CDD" id="cd04886">
    <property type="entry name" value="ACT_ThrD-II-like"/>
    <property type="match status" value="1"/>
</dbReference>
<evidence type="ECO:0000256" key="5">
    <source>
        <dbReference type="ARBA" id="ARBA00049406"/>
    </source>
</evidence>
<dbReference type="NCBIfam" id="NF005600">
    <property type="entry name" value="PRK07334.1"/>
    <property type="match status" value="1"/>
</dbReference>
<evidence type="ECO:0000256" key="4">
    <source>
        <dbReference type="ARBA" id="ARBA00023239"/>
    </source>
</evidence>
<dbReference type="OrthoDB" id="9811476at2"/>
<sequence length="423" mass="44171">MSLTARSTAPLPDCPPQEATALSAAFDHVDTLRRDGFGGILRAPMVASPVLSASAGCDLWVKLENLQVTGSFKERGAFARMAALSADERRRGVVAASAGNHAQGVARSAGAMGIAARIYMPVGTPTVKVNATRALGAEVELAGDDFDAAKALAVAAAETSGAVFIHPFDDPVVLAGQGTVAMEMLEDQPDLDVLVFPVGGGGLAAGAGLAARRIKPDIELVGVQSDLFPAFANLFHDADRPVGGFTLAEGIAVRQPGDLTSAILKTLLDDVLLVDERQIEHALNLFIAQMRVLPEGAGAVGLAAVLAHKQRFAGKKVGLVLSGGNVDTRLLSSLLLRDLARSRRLARFRIELVDIPGQLSSVSEIISEAGGNVTDVAYHKTFSDLPAKVTYIDISLEAQDGAHMDRIQAALQAAGFRVELAGY</sequence>
<dbReference type="HOGENOM" id="CLU_021152_4_1_5"/>
<dbReference type="InterPro" id="IPR045865">
    <property type="entry name" value="ACT-like_dom_sf"/>
</dbReference>
<dbReference type="InterPro" id="IPR036052">
    <property type="entry name" value="TrpB-like_PALP_sf"/>
</dbReference>
<dbReference type="Proteomes" id="UP000001964">
    <property type="component" value="Chromosome"/>
</dbReference>
<accession>Q0AQJ8</accession>
<comment type="cofactor">
    <cofactor evidence="1">
        <name>pyridoxal 5'-phosphate</name>
        <dbReference type="ChEBI" id="CHEBI:597326"/>
    </cofactor>
</comment>
<dbReference type="KEGG" id="mmr:Mmar10_1146"/>
<evidence type="ECO:0000313" key="7">
    <source>
        <dbReference type="EMBL" id="ABI65439.1"/>
    </source>
</evidence>
<evidence type="ECO:0000256" key="1">
    <source>
        <dbReference type="ARBA" id="ARBA00001933"/>
    </source>
</evidence>
<feature type="domain" description="ACT" evidence="6">
    <location>
        <begin position="347"/>
        <end position="423"/>
    </location>
</feature>
<dbReference type="eggNOG" id="COG1171">
    <property type="taxonomic scope" value="Bacteria"/>
</dbReference>
<dbReference type="EMBL" id="CP000449">
    <property type="protein sequence ID" value="ABI65439.1"/>
    <property type="molecule type" value="Genomic_DNA"/>
</dbReference>
<comment type="catalytic activity">
    <reaction evidence="5">
        <text>L-serine = pyruvate + NH4(+)</text>
        <dbReference type="Rhea" id="RHEA:19169"/>
        <dbReference type="ChEBI" id="CHEBI:15361"/>
        <dbReference type="ChEBI" id="CHEBI:28938"/>
        <dbReference type="ChEBI" id="CHEBI:33384"/>
        <dbReference type="EC" id="4.3.1.17"/>
    </reaction>
</comment>
<dbReference type="GO" id="GO:0004794">
    <property type="term" value="F:threonine deaminase activity"/>
    <property type="evidence" value="ECO:0007669"/>
    <property type="project" value="InterPro"/>
</dbReference>
<evidence type="ECO:0000256" key="2">
    <source>
        <dbReference type="ARBA" id="ARBA00010869"/>
    </source>
</evidence>
<dbReference type="Gene3D" id="3.40.50.1100">
    <property type="match status" value="2"/>
</dbReference>
<dbReference type="GO" id="GO:0006565">
    <property type="term" value="P:L-serine catabolic process"/>
    <property type="evidence" value="ECO:0007669"/>
    <property type="project" value="TreeGrafter"/>
</dbReference>
<dbReference type="PANTHER" id="PTHR48078">
    <property type="entry name" value="THREONINE DEHYDRATASE, MITOCHONDRIAL-RELATED"/>
    <property type="match status" value="1"/>
</dbReference>
<dbReference type="GO" id="GO:0003941">
    <property type="term" value="F:L-serine ammonia-lyase activity"/>
    <property type="evidence" value="ECO:0007669"/>
    <property type="project" value="UniProtKB-EC"/>
</dbReference>
<gene>
    <name evidence="7" type="ordered locus">Mmar10_1146</name>
</gene>
<proteinExistence type="inferred from homology"/>
<dbReference type="SUPFAM" id="SSF55021">
    <property type="entry name" value="ACT-like"/>
    <property type="match status" value="1"/>
</dbReference>
<dbReference type="NCBIfam" id="TIGR01127">
    <property type="entry name" value="ilvA_1Cterm"/>
    <property type="match status" value="1"/>
</dbReference>
<dbReference type="InterPro" id="IPR050147">
    <property type="entry name" value="Ser/Thr_Dehydratase"/>
</dbReference>
<dbReference type="PROSITE" id="PS51671">
    <property type="entry name" value="ACT"/>
    <property type="match status" value="1"/>
</dbReference>
<comment type="similarity">
    <text evidence="2">Belongs to the serine/threonine dehydratase family.</text>
</comment>
<evidence type="ECO:0000313" key="8">
    <source>
        <dbReference type="Proteomes" id="UP000001964"/>
    </source>
</evidence>
<evidence type="ECO:0000259" key="6">
    <source>
        <dbReference type="PROSITE" id="PS51671"/>
    </source>
</evidence>
<dbReference type="PANTHER" id="PTHR48078:SF6">
    <property type="entry name" value="L-THREONINE DEHYDRATASE CATABOLIC TDCB"/>
    <property type="match status" value="1"/>
</dbReference>
<keyword evidence="4" id="KW-0456">Lyase</keyword>
<dbReference type="GO" id="GO:0009097">
    <property type="term" value="P:isoleucine biosynthetic process"/>
    <property type="evidence" value="ECO:0007669"/>
    <property type="project" value="TreeGrafter"/>
</dbReference>
<reference evidence="7 8" key="1">
    <citation type="submission" date="2006-08" db="EMBL/GenBank/DDBJ databases">
        <title>Complete sequence of Maricaulis maris MCS10.</title>
        <authorList>
            <consortium name="US DOE Joint Genome Institute"/>
            <person name="Copeland A."/>
            <person name="Lucas S."/>
            <person name="Lapidus A."/>
            <person name="Barry K."/>
            <person name="Detter J.C."/>
            <person name="Glavina del Rio T."/>
            <person name="Hammon N."/>
            <person name="Israni S."/>
            <person name="Dalin E."/>
            <person name="Tice H."/>
            <person name="Pitluck S."/>
            <person name="Saunders E."/>
            <person name="Brettin T."/>
            <person name="Bruce D."/>
            <person name="Han C."/>
            <person name="Tapia R."/>
            <person name="Gilna P."/>
            <person name="Schmutz J."/>
            <person name="Larimer F."/>
            <person name="Land M."/>
            <person name="Hauser L."/>
            <person name="Kyrpides N."/>
            <person name="Mikhailova N."/>
            <person name="Viollier P."/>
            <person name="Stephens C."/>
            <person name="Richardson P."/>
        </authorList>
    </citation>
    <scope>NUCLEOTIDE SEQUENCE [LARGE SCALE GENOMIC DNA]</scope>
    <source>
        <strain evidence="7 8">MCS10</strain>
    </source>
</reference>
<evidence type="ECO:0000256" key="3">
    <source>
        <dbReference type="ARBA" id="ARBA00022898"/>
    </source>
</evidence>
<dbReference type="InterPro" id="IPR005789">
    <property type="entry name" value="Thr_deHydtase_catblc"/>
</dbReference>
<keyword evidence="3" id="KW-0663">Pyridoxal phosphate</keyword>
<dbReference type="Gene3D" id="3.30.70.260">
    <property type="match status" value="1"/>
</dbReference>
<dbReference type="SUPFAM" id="SSF53686">
    <property type="entry name" value="Tryptophan synthase beta subunit-like PLP-dependent enzymes"/>
    <property type="match status" value="1"/>
</dbReference>
<dbReference type="InterPro" id="IPR044561">
    <property type="entry name" value="ACT_ThrD-II-like"/>
</dbReference>
<protein>
    <submittedName>
        <fullName evidence="7">Threonine dehydratase</fullName>
    </submittedName>
</protein>
<dbReference type="STRING" id="394221.Mmar10_1146"/>
<dbReference type="CDD" id="cd01562">
    <property type="entry name" value="Thr-dehyd"/>
    <property type="match status" value="1"/>
</dbReference>
<keyword evidence="8" id="KW-1185">Reference proteome</keyword>
<dbReference type="InterPro" id="IPR002912">
    <property type="entry name" value="ACT_dom"/>
</dbReference>
<name>Q0AQJ8_MARMM</name>
<dbReference type="InterPro" id="IPR001926">
    <property type="entry name" value="TrpB-like_PALP"/>
</dbReference>
<organism evidence="7 8">
    <name type="scientific">Maricaulis maris (strain MCS10)</name>
    <name type="common">Caulobacter maris</name>
    <dbReference type="NCBI Taxonomy" id="394221"/>
    <lineage>
        <taxon>Bacteria</taxon>
        <taxon>Pseudomonadati</taxon>
        <taxon>Pseudomonadota</taxon>
        <taxon>Alphaproteobacteria</taxon>
        <taxon>Maricaulales</taxon>
        <taxon>Maricaulaceae</taxon>
        <taxon>Maricaulis</taxon>
    </lineage>
</organism>
<dbReference type="RefSeq" id="WP_011643086.1">
    <property type="nucleotide sequence ID" value="NC_008347.1"/>
</dbReference>